<organism evidence="8 9">
    <name type="scientific">Neoaquamicrobium sediminum</name>
    <dbReference type="NCBI Taxonomy" id="1849104"/>
    <lineage>
        <taxon>Bacteria</taxon>
        <taxon>Pseudomonadati</taxon>
        <taxon>Pseudomonadota</taxon>
        <taxon>Alphaproteobacteria</taxon>
        <taxon>Hyphomicrobiales</taxon>
        <taxon>Phyllobacteriaceae</taxon>
        <taxon>Neoaquamicrobium</taxon>
    </lineage>
</organism>
<feature type="transmembrane region" description="Helical" evidence="6">
    <location>
        <begin position="25"/>
        <end position="44"/>
    </location>
</feature>
<comment type="similarity">
    <text evidence="2">Belongs to the EamA transporter family.</text>
</comment>
<feature type="transmembrane region" description="Helical" evidence="6">
    <location>
        <begin position="235"/>
        <end position="256"/>
    </location>
</feature>
<feature type="transmembrane region" description="Helical" evidence="6">
    <location>
        <begin position="171"/>
        <end position="190"/>
    </location>
</feature>
<reference evidence="8 9" key="1">
    <citation type="submission" date="2024-01" db="EMBL/GenBank/DDBJ databases">
        <title>New evidence supports the origin of RcGTA from prophage.</title>
        <authorList>
            <person name="Xu Y."/>
            <person name="Liu B."/>
            <person name="Chen F."/>
        </authorList>
    </citation>
    <scope>NUCLEOTIDE SEQUENCE [LARGE SCALE GENOMIC DNA]</scope>
    <source>
        <strain evidence="8 9">CBW1107-2</strain>
    </source>
</reference>
<evidence type="ECO:0000313" key="8">
    <source>
        <dbReference type="EMBL" id="MEX4009414.1"/>
    </source>
</evidence>
<dbReference type="InterPro" id="IPR037185">
    <property type="entry name" value="EmrE-like"/>
</dbReference>
<name>A0ABV3WXT5_9HYPH</name>
<dbReference type="EMBL" id="JAZHFV010000006">
    <property type="protein sequence ID" value="MEX4009414.1"/>
    <property type="molecule type" value="Genomic_DNA"/>
</dbReference>
<feature type="transmembrane region" description="Helical" evidence="6">
    <location>
        <begin position="142"/>
        <end position="159"/>
    </location>
</feature>
<evidence type="ECO:0000256" key="5">
    <source>
        <dbReference type="ARBA" id="ARBA00023136"/>
    </source>
</evidence>
<dbReference type="SUPFAM" id="SSF103481">
    <property type="entry name" value="Multidrug resistance efflux transporter EmrE"/>
    <property type="match status" value="2"/>
</dbReference>
<feature type="transmembrane region" description="Helical" evidence="6">
    <location>
        <begin position="294"/>
        <end position="312"/>
    </location>
</feature>
<dbReference type="Pfam" id="PF00892">
    <property type="entry name" value="EamA"/>
    <property type="match status" value="2"/>
</dbReference>
<evidence type="ECO:0000313" key="9">
    <source>
        <dbReference type="Proteomes" id="UP001559025"/>
    </source>
</evidence>
<keyword evidence="9" id="KW-1185">Reference proteome</keyword>
<dbReference type="RefSeq" id="WP_368804335.1">
    <property type="nucleotide sequence ID" value="NZ_JAZHFV010000006.1"/>
</dbReference>
<keyword evidence="4 6" id="KW-1133">Transmembrane helix</keyword>
<dbReference type="PANTHER" id="PTHR32322:SF2">
    <property type="entry name" value="EAMA DOMAIN-CONTAINING PROTEIN"/>
    <property type="match status" value="1"/>
</dbReference>
<evidence type="ECO:0000256" key="3">
    <source>
        <dbReference type="ARBA" id="ARBA00022692"/>
    </source>
</evidence>
<feature type="transmembrane region" description="Helical" evidence="6">
    <location>
        <begin position="114"/>
        <end position="135"/>
    </location>
</feature>
<evidence type="ECO:0000256" key="2">
    <source>
        <dbReference type="ARBA" id="ARBA00007362"/>
    </source>
</evidence>
<comment type="subcellular location">
    <subcellularLocation>
        <location evidence="1">Membrane</location>
        <topology evidence="1">Multi-pass membrane protein</topology>
    </subcellularLocation>
</comment>
<dbReference type="InterPro" id="IPR000620">
    <property type="entry name" value="EamA_dom"/>
</dbReference>
<comment type="caution">
    <text evidence="8">The sequence shown here is derived from an EMBL/GenBank/DDBJ whole genome shotgun (WGS) entry which is preliminary data.</text>
</comment>
<feature type="transmembrane region" description="Helical" evidence="6">
    <location>
        <begin position="268"/>
        <end position="288"/>
    </location>
</feature>
<sequence>MSQSADTAFDAKPRATTHATGRQKLLGHLAMLLFTALVSGSYSLGGMAASHIGPAAINAMRFAFGVVVMAAAVAMLTRGRIPAPRAPWRYLVLGALMAVFFITMFMALRLTDPVSTGAVFTLMPLMSAVFGYLFLGQVPRGIVIASLVFAGLGSIWVIFGGNLDALLAFDLGRGEMIFFIGVVCHAAYAPLVRKLNDGREPLAAFTLWTLVATGLCIALYGVSEIVQTDWQSLPAIVWVAIVYLAIFTTAGTTFLVQYAAMRLPAAKVLAYTYLSPCYIILFEGLLGHGWVSPGVALGALVTVLGLVVMAASRDS</sequence>
<feature type="transmembrane region" description="Helical" evidence="6">
    <location>
        <begin position="56"/>
        <end position="76"/>
    </location>
</feature>
<protein>
    <submittedName>
        <fullName evidence="8">DMT family transporter</fullName>
    </submittedName>
</protein>
<dbReference type="InterPro" id="IPR050638">
    <property type="entry name" value="AA-Vitamin_Transporters"/>
</dbReference>
<feature type="domain" description="EamA" evidence="7">
    <location>
        <begin position="26"/>
        <end position="158"/>
    </location>
</feature>
<dbReference type="Proteomes" id="UP001559025">
    <property type="component" value="Unassembled WGS sequence"/>
</dbReference>
<keyword evidence="3 6" id="KW-0812">Transmembrane</keyword>
<accession>A0ABV3WXT5</accession>
<dbReference type="PANTHER" id="PTHR32322">
    <property type="entry name" value="INNER MEMBRANE TRANSPORTER"/>
    <property type="match status" value="1"/>
</dbReference>
<feature type="domain" description="EamA" evidence="7">
    <location>
        <begin position="174"/>
        <end position="309"/>
    </location>
</feature>
<gene>
    <name evidence="8" type="ORF">V1479_19045</name>
</gene>
<proteinExistence type="inferred from homology"/>
<evidence type="ECO:0000256" key="6">
    <source>
        <dbReference type="SAM" id="Phobius"/>
    </source>
</evidence>
<keyword evidence="5 6" id="KW-0472">Membrane</keyword>
<feature type="transmembrane region" description="Helical" evidence="6">
    <location>
        <begin position="202"/>
        <end position="223"/>
    </location>
</feature>
<feature type="transmembrane region" description="Helical" evidence="6">
    <location>
        <begin position="88"/>
        <end position="108"/>
    </location>
</feature>
<evidence type="ECO:0000256" key="1">
    <source>
        <dbReference type="ARBA" id="ARBA00004141"/>
    </source>
</evidence>
<evidence type="ECO:0000256" key="4">
    <source>
        <dbReference type="ARBA" id="ARBA00022989"/>
    </source>
</evidence>
<evidence type="ECO:0000259" key="7">
    <source>
        <dbReference type="Pfam" id="PF00892"/>
    </source>
</evidence>